<feature type="compositionally biased region" description="Polar residues" evidence="1">
    <location>
        <begin position="51"/>
        <end position="64"/>
    </location>
</feature>
<keyword evidence="3" id="KW-1185">Reference proteome</keyword>
<gene>
    <name evidence="2" type="ORF">ACFFF6_16660</name>
</gene>
<protein>
    <submittedName>
        <fullName evidence="2">Uncharacterized protein</fullName>
    </submittedName>
</protein>
<evidence type="ECO:0000313" key="2">
    <source>
        <dbReference type="EMBL" id="MFC0675584.1"/>
    </source>
</evidence>
<sequence length="317" mass="31946">MSIAADARSAHRSTRGGAGSRRRLRHAVGAGLLGALLLAACAPDGTPPQEPTTASEAPASTSGTAPVLDEASVLACRTYWGDPDYATPLSRVVLDRAATAPSNGAADPMFYSMTGDDVEAAFADAQPGLRESASAVAGWFRGDAAAGESADLGALQAELGELAAGCAPASPAAAWFAAPGEPGTKPAALTCADVFDTPGTFTVFANANVLTSNMFKLVGRAPQSVPADRLDEVEAVLGILDQEIEAVDDDAVRAALEQVRAPFADAVGGDLSSGGLQGPLEELGRTCGDAGYDAGFGVQEQDRGGDPAEDEGDEGLA</sequence>
<feature type="region of interest" description="Disordered" evidence="1">
    <location>
        <begin position="291"/>
        <end position="317"/>
    </location>
</feature>
<feature type="region of interest" description="Disordered" evidence="1">
    <location>
        <begin position="43"/>
        <end position="64"/>
    </location>
</feature>
<dbReference type="Proteomes" id="UP001589793">
    <property type="component" value="Unassembled WGS sequence"/>
</dbReference>
<organism evidence="2 3">
    <name type="scientific">Brachybacterium hainanense</name>
    <dbReference type="NCBI Taxonomy" id="1541174"/>
    <lineage>
        <taxon>Bacteria</taxon>
        <taxon>Bacillati</taxon>
        <taxon>Actinomycetota</taxon>
        <taxon>Actinomycetes</taxon>
        <taxon>Micrococcales</taxon>
        <taxon>Dermabacteraceae</taxon>
        <taxon>Brachybacterium</taxon>
    </lineage>
</organism>
<dbReference type="EMBL" id="JBHLSV010000026">
    <property type="protein sequence ID" value="MFC0675584.1"/>
    <property type="molecule type" value="Genomic_DNA"/>
</dbReference>
<evidence type="ECO:0000256" key="1">
    <source>
        <dbReference type="SAM" id="MobiDB-lite"/>
    </source>
</evidence>
<accession>A0ABV6RF34</accession>
<evidence type="ECO:0000313" key="3">
    <source>
        <dbReference type="Proteomes" id="UP001589793"/>
    </source>
</evidence>
<proteinExistence type="predicted"/>
<feature type="compositionally biased region" description="Basic residues" evidence="1">
    <location>
        <begin position="10"/>
        <end position="23"/>
    </location>
</feature>
<feature type="region of interest" description="Disordered" evidence="1">
    <location>
        <begin position="1"/>
        <end position="23"/>
    </location>
</feature>
<comment type="caution">
    <text evidence="2">The sequence shown here is derived from an EMBL/GenBank/DDBJ whole genome shotgun (WGS) entry which is preliminary data.</text>
</comment>
<name>A0ABV6RF34_9MICO</name>
<dbReference type="RefSeq" id="WP_376982613.1">
    <property type="nucleotide sequence ID" value="NZ_JBHLSV010000026.1"/>
</dbReference>
<reference evidence="2 3" key="1">
    <citation type="submission" date="2024-09" db="EMBL/GenBank/DDBJ databases">
        <authorList>
            <person name="Sun Q."/>
            <person name="Mori K."/>
        </authorList>
    </citation>
    <scope>NUCLEOTIDE SEQUENCE [LARGE SCALE GENOMIC DNA]</scope>
    <source>
        <strain evidence="2 3">CICC 10874</strain>
    </source>
</reference>
<feature type="compositionally biased region" description="Acidic residues" evidence="1">
    <location>
        <begin position="307"/>
        <end position="317"/>
    </location>
</feature>